<evidence type="ECO:0000313" key="2">
    <source>
        <dbReference type="Proteomes" id="UP001187192"/>
    </source>
</evidence>
<gene>
    <name evidence="1" type="ORF">TIFTF001_054855</name>
</gene>
<dbReference type="EMBL" id="BTGU01015801">
    <property type="protein sequence ID" value="GMN73327.1"/>
    <property type="molecule type" value="Genomic_DNA"/>
</dbReference>
<comment type="caution">
    <text evidence="1">The sequence shown here is derived from an EMBL/GenBank/DDBJ whole genome shotgun (WGS) entry which is preliminary data.</text>
</comment>
<reference evidence="1" key="1">
    <citation type="submission" date="2023-07" db="EMBL/GenBank/DDBJ databases">
        <title>draft genome sequence of fig (Ficus carica).</title>
        <authorList>
            <person name="Takahashi T."/>
            <person name="Nishimura K."/>
        </authorList>
    </citation>
    <scope>NUCLEOTIDE SEQUENCE</scope>
</reference>
<dbReference type="Proteomes" id="UP001187192">
    <property type="component" value="Unassembled WGS sequence"/>
</dbReference>
<protein>
    <submittedName>
        <fullName evidence="1">Uncharacterized protein</fullName>
    </submittedName>
</protein>
<keyword evidence="2" id="KW-1185">Reference proteome</keyword>
<accession>A0AA88JIC4</accession>
<dbReference type="AlphaFoldDB" id="A0AA88JIC4"/>
<name>A0AA88JIC4_FICCA</name>
<sequence>MHAGGEITIARSTVEEGLACAYHCEVQKGVGEVRVLDHVEQGSAFSGESWDQQSYTTTGGDHAPVTWWRSVIYVLLVLYLTKFL</sequence>
<proteinExistence type="predicted"/>
<evidence type="ECO:0000313" key="1">
    <source>
        <dbReference type="EMBL" id="GMN73327.1"/>
    </source>
</evidence>
<organism evidence="1 2">
    <name type="scientific">Ficus carica</name>
    <name type="common">Common fig</name>
    <dbReference type="NCBI Taxonomy" id="3494"/>
    <lineage>
        <taxon>Eukaryota</taxon>
        <taxon>Viridiplantae</taxon>
        <taxon>Streptophyta</taxon>
        <taxon>Embryophyta</taxon>
        <taxon>Tracheophyta</taxon>
        <taxon>Spermatophyta</taxon>
        <taxon>Magnoliopsida</taxon>
        <taxon>eudicotyledons</taxon>
        <taxon>Gunneridae</taxon>
        <taxon>Pentapetalae</taxon>
        <taxon>rosids</taxon>
        <taxon>fabids</taxon>
        <taxon>Rosales</taxon>
        <taxon>Moraceae</taxon>
        <taxon>Ficeae</taxon>
        <taxon>Ficus</taxon>
    </lineage>
</organism>